<feature type="transmembrane region" description="Helical" evidence="6">
    <location>
        <begin position="252"/>
        <end position="269"/>
    </location>
</feature>
<dbReference type="PANTHER" id="PTHR23537">
    <property type="match status" value="1"/>
</dbReference>
<dbReference type="RefSeq" id="WP_096593497.1">
    <property type="nucleotide sequence ID" value="NZ_MWRM01000007.1"/>
</dbReference>
<feature type="transmembrane region" description="Helical" evidence="6">
    <location>
        <begin position="303"/>
        <end position="324"/>
    </location>
</feature>
<comment type="subcellular location">
    <subcellularLocation>
        <location evidence="1">Cell membrane</location>
        <topology evidence="1">Multi-pass membrane protein</topology>
    </subcellularLocation>
</comment>
<dbReference type="InterPro" id="IPR020846">
    <property type="entry name" value="MFS_dom"/>
</dbReference>
<feature type="transmembrane region" description="Helical" evidence="6">
    <location>
        <begin position="113"/>
        <end position="133"/>
    </location>
</feature>
<dbReference type="InterPro" id="IPR036259">
    <property type="entry name" value="MFS_trans_sf"/>
</dbReference>
<evidence type="ECO:0000259" key="7">
    <source>
        <dbReference type="PROSITE" id="PS50850"/>
    </source>
</evidence>
<dbReference type="Pfam" id="PF06779">
    <property type="entry name" value="MFS_4"/>
    <property type="match status" value="1"/>
</dbReference>
<dbReference type="AlphaFoldDB" id="A0A2A4GX15"/>
<feature type="domain" description="Major facilitator superfamily (MFS) profile" evidence="7">
    <location>
        <begin position="15"/>
        <end position="394"/>
    </location>
</feature>
<proteinExistence type="predicted"/>
<feature type="transmembrane region" description="Helical" evidence="6">
    <location>
        <begin position="53"/>
        <end position="73"/>
    </location>
</feature>
<accession>A0A2A4GX15</accession>
<feature type="transmembrane region" description="Helical" evidence="6">
    <location>
        <begin position="215"/>
        <end position="240"/>
    </location>
</feature>
<evidence type="ECO:0000256" key="4">
    <source>
        <dbReference type="ARBA" id="ARBA00022989"/>
    </source>
</evidence>
<evidence type="ECO:0000256" key="1">
    <source>
        <dbReference type="ARBA" id="ARBA00004651"/>
    </source>
</evidence>
<dbReference type="InterPro" id="IPR010645">
    <property type="entry name" value="MFS_4"/>
</dbReference>
<sequence length="396" mass="43919">MREIQDLRIHGYRQLVLGMMALFIVIALGRFAYTPILPFMQLDTGLDNKSVGLLATFNYLGYLIGAMLPIFYIMKNKVFDLKCYLLLNVATMLLFGVTDHFVIWSLLRLLNGISSGAVFVLASNIVLEALHLARREGIAGLLYSAVGLGLFSSSLFIFLYTDVTHWRETWIWLGSAAFVLTLIIIVRLRENPTSPEPVSHEAHGPDKVIRYSKKFYIPFAIAYFCEGAGYIITGTFLVAIVKTMPTLSEYAALSWMFVGLGAIPATVLWSMIGQRIGICLSVILAFLLQIVAVLMPIFTVNAFAITLSSMIFGATFLGLTTLFMSKSHQITFETKGNNLVAVMTLIYSVGQMIAPYISGILIERTHSYNDALIFAAVILVVGILSSLYSKRYAHPM</sequence>
<evidence type="ECO:0000256" key="2">
    <source>
        <dbReference type="ARBA" id="ARBA00022448"/>
    </source>
</evidence>
<evidence type="ECO:0000256" key="6">
    <source>
        <dbReference type="SAM" id="Phobius"/>
    </source>
</evidence>
<evidence type="ECO:0000256" key="3">
    <source>
        <dbReference type="ARBA" id="ARBA00022692"/>
    </source>
</evidence>
<dbReference type="Gene3D" id="1.20.1250.20">
    <property type="entry name" value="MFS general substrate transporter like domains"/>
    <property type="match status" value="2"/>
</dbReference>
<name>A0A2A4GX15_9STAP</name>
<feature type="transmembrane region" description="Helical" evidence="6">
    <location>
        <begin position="12"/>
        <end position="33"/>
    </location>
</feature>
<keyword evidence="3 6" id="KW-0812">Transmembrane</keyword>
<protein>
    <submittedName>
        <fullName evidence="8">MFS transporter</fullName>
    </submittedName>
</protein>
<feature type="transmembrane region" description="Helical" evidence="6">
    <location>
        <begin position="85"/>
        <end position="107"/>
    </location>
</feature>
<evidence type="ECO:0000256" key="5">
    <source>
        <dbReference type="ARBA" id="ARBA00023136"/>
    </source>
</evidence>
<dbReference type="EMBL" id="MWUU01000007">
    <property type="protein sequence ID" value="PCF55261.1"/>
    <property type="molecule type" value="Genomic_DNA"/>
</dbReference>
<feature type="transmembrane region" description="Helical" evidence="6">
    <location>
        <begin position="170"/>
        <end position="188"/>
    </location>
</feature>
<feature type="transmembrane region" description="Helical" evidence="6">
    <location>
        <begin position="371"/>
        <end position="389"/>
    </location>
</feature>
<dbReference type="GO" id="GO:0022857">
    <property type="term" value="F:transmembrane transporter activity"/>
    <property type="evidence" value="ECO:0007669"/>
    <property type="project" value="InterPro"/>
</dbReference>
<keyword evidence="2" id="KW-0813">Transport</keyword>
<keyword evidence="5 6" id="KW-0472">Membrane</keyword>
<evidence type="ECO:0000313" key="8">
    <source>
        <dbReference type="EMBL" id="PCF55261.1"/>
    </source>
</evidence>
<dbReference type="GO" id="GO:0005886">
    <property type="term" value="C:plasma membrane"/>
    <property type="evidence" value="ECO:0007669"/>
    <property type="project" value="UniProtKB-SubCell"/>
</dbReference>
<dbReference type="PANTHER" id="PTHR23537:SF1">
    <property type="entry name" value="SUGAR TRANSPORTER"/>
    <property type="match status" value="1"/>
</dbReference>
<feature type="transmembrane region" description="Helical" evidence="6">
    <location>
        <begin position="140"/>
        <end position="158"/>
    </location>
</feature>
<comment type="caution">
    <text evidence="8">The sequence shown here is derived from an EMBL/GenBank/DDBJ whole genome shotgun (WGS) entry which is preliminary data.</text>
</comment>
<dbReference type="Proteomes" id="UP000218335">
    <property type="component" value="Unassembled WGS sequence"/>
</dbReference>
<evidence type="ECO:0000313" key="9">
    <source>
        <dbReference type="Proteomes" id="UP000218335"/>
    </source>
</evidence>
<reference evidence="8 9" key="1">
    <citation type="journal article" date="2017" name="PLoS ONE">
        <title>Development of a real-time PCR for detection of Staphylococcus pseudintermedius using a novel automated comparison of whole-genome sequences.</title>
        <authorList>
            <person name="Verstappen K.M."/>
            <person name="Huijbregts L."/>
            <person name="Spaninks M."/>
            <person name="Wagenaar J.A."/>
            <person name="Fluit A.C."/>
            <person name="Duim B."/>
        </authorList>
    </citation>
    <scope>NUCLEOTIDE SEQUENCE [LARGE SCALE GENOMIC DNA]</scope>
    <source>
        <strain evidence="8 9">215070706401-1</strain>
    </source>
</reference>
<dbReference type="SUPFAM" id="SSF103473">
    <property type="entry name" value="MFS general substrate transporter"/>
    <property type="match status" value="1"/>
</dbReference>
<dbReference type="PROSITE" id="PS50850">
    <property type="entry name" value="MFS"/>
    <property type="match status" value="1"/>
</dbReference>
<feature type="transmembrane region" description="Helical" evidence="6">
    <location>
        <begin position="336"/>
        <end position="359"/>
    </location>
</feature>
<organism evidence="8 9">
    <name type="scientific">Staphylococcus delphini</name>
    <dbReference type="NCBI Taxonomy" id="53344"/>
    <lineage>
        <taxon>Bacteria</taxon>
        <taxon>Bacillati</taxon>
        <taxon>Bacillota</taxon>
        <taxon>Bacilli</taxon>
        <taxon>Bacillales</taxon>
        <taxon>Staphylococcaceae</taxon>
        <taxon>Staphylococcus</taxon>
        <taxon>Staphylococcus intermedius group</taxon>
    </lineage>
</organism>
<feature type="transmembrane region" description="Helical" evidence="6">
    <location>
        <begin position="276"/>
        <end position="297"/>
    </location>
</feature>
<gene>
    <name evidence="8" type="ORF">B5C08_06325</name>
</gene>
<keyword evidence="4 6" id="KW-1133">Transmembrane helix</keyword>